<evidence type="ECO:0000313" key="5">
    <source>
        <dbReference type="EMBL" id="ASP50054.1"/>
    </source>
</evidence>
<name>A0A222GFA2_9GAMM</name>
<dbReference type="FunFam" id="3.30.70.270:FF:000001">
    <property type="entry name" value="Diguanylate cyclase domain protein"/>
    <property type="match status" value="1"/>
</dbReference>
<evidence type="ECO:0000313" key="6">
    <source>
        <dbReference type="Proteomes" id="UP000202259"/>
    </source>
</evidence>
<dbReference type="CDD" id="cd01949">
    <property type="entry name" value="GGDEF"/>
    <property type="match status" value="1"/>
</dbReference>
<accession>A0A222GFA2</accession>
<feature type="domain" description="EAL" evidence="3">
    <location>
        <begin position="415"/>
        <end position="670"/>
    </location>
</feature>
<dbReference type="KEGG" id="cber:B5D82_16020"/>
<dbReference type="EMBL" id="CP020465">
    <property type="protein sequence ID" value="ASP50054.1"/>
    <property type="molecule type" value="Genomic_DNA"/>
</dbReference>
<dbReference type="GO" id="GO:0003824">
    <property type="term" value="F:catalytic activity"/>
    <property type="evidence" value="ECO:0007669"/>
    <property type="project" value="UniProtKB-ARBA"/>
</dbReference>
<evidence type="ECO:0000256" key="2">
    <source>
        <dbReference type="SAM" id="Phobius"/>
    </source>
</evidence>
<dbReference type="CDD" id="cd01948">
    <property type="entry name" value="EAL"/>
    <property type="match status" value="1"/>
</dbReference>
<keyword evidence="2" id="KW-0812">Transmembrane</keyword>
<dbReference type="PROSITE" id="PS50887">
    <property type="entry name" value="GGDEF"/>
    <property type="match status" value="1"/>
</dbReference>
<gene>
    <name evidence="5" type="ORF">B5D82_16020</name>
</gene>
<dbReference type="AlphaFoldDB" id="A0A222GFA2"/>
<dbReference type="NCBIfam" id="TIGR00254">
    <property type="entry name" value="GGDEF"/>
    <property type="match status" value="1"/>
</dbReference>
<sequence length="672" mass="75603">MVVASFYLLPTIMASVLNGILITVTYLITYQQLDSFTLTRIIISMVLTNVFALAFSVFMQNKNRQLLENDKFNQLRNKILELIAAADHLSKILPAIILGIEKEHPDVLCSILLIDDSGKHLVLGSAPSLPDFYNKAVDGIAIGRGKGSCGTAAFTRERVTVTDISTHPYWTAWAELAKKAGLGSCWSEPIIDSKGKLLGTFAIYHRTKSTPNEMDFTLIEQISNLVRIAIERDKADKIIWHQANFDNLTQLPNRNLLIEHLTAAIENAKRDKKQIAIAMLDIDNFKDINDSLGHSVGDKLLVESANRIKSCIRKNDIVARLGGDEFIIVLVGTITEIDIDNIGQKLLSTLAQPYTIDDQSVHYTASIGIARYPDDAANIDTLLRNADQAMYNAKAQGRNSIHYFTEHMRTDFLKRMEIIKDLRIAITQQQFHMVYQPIVNLSNNTITKAEALIRWQHPEKGLISPLDFIPIAEATGLITEISEWIFNEVTQKVKYWRETYCQNLMISINTSPVQYKNKGKQITAWVDSLKEREIDPQAIAIEITENLLMENQAEVVSVLDQIRLKGIAVSIDDFGTGYCSFSYLKNYAIDYLKIDKSFVQNMSADNKDAALCEAIIVMASKLNIDVIAEGIETDQQKEFLTKAGCRYGQGYLLAMPLVKDDFEQLLIKEQKK</sequence>
<dbReference type="SUPFAM" id="SSF55781">
    <property type="entry name" value="GAF domain-like"/>
    <property type="match status" value="1"/>
</dbReference>
<dbReference type="PROSITE" id="PS50883">
    <property type="entry name" value="EAL"/>
    <property type="match status" value="1"/>
</dbReference>
<dbReference type="InterPro" id="IPR029787">
    <property type="entry name" value="Nucleotide_cyclase"/>
</dbReference>
<dbReference type="Gene3D" id="3.30.450.40">
    <property type="match status" value="1"/>
</dbReference>
<feature type="transmembrane region" description="Helical" evidence="2">
    <location>
        <begin position="6"/>
        <end position="29"/>
    </location>
</feature>
<dbReference type="InterPro" id="IPR029016">
    <property type="entry name" value="GAF-like_dom_sf"/>
</dbReference>
<evidence type="ECO:0000259" key="4">
    <source>
        <dbReference type="PROSITE" id="PS50887"/>
    </source>
</evidence>
<comment type="cofactor">
    <cofactor evidence="1">
        <name>Mg(2+)</name>
        <dbReference type="ChEBI" id="CHEBI:18420"/>
    </cofactor>
</comment>
<dbReference type="Pfam" id="PF00563">
    <property type="entry name" value="EAL"/>
    <property type="match status" value="1"/>
</dbReference>
<dbReference type="SMART" id="SM00052">
    <property type="entry name" value="EAL"/>
    <property type="match status" value="1"/>
</dbReference>
<organism evidence="5 6">
    <name type="scientific">Cognaticolwellia beringensis</name>
    <dbReference type="NCBI Taxonomy" id="1967665"/>
    <lineage>
        <taxon>Bacteria</taxon>
        <taxon>Pseudomonadati</taxon>
        <taxon>Pseudomonadota</taxon>
        <taxon>Gammaproteobacteria</taxon>
        <taxon>Alteromonadales</taxon>
        <taxon>Colwelliaceae</taxon>
        <taxon>Cognaticolwellia</taxon>
    </lineage>
</organism>
<dbReference type="InterPro" id="IPR000160">
    <property type="entry name" value="GGDEF_dom"/>
</dbReference>
<dbReference type="Gene3D" id="3.30.70.270">
    <property type="match status" value="1"/>
</dbReference>
<evidence type="ECO:0000259" key="3">
    <source>
        <dbReference type="PROSITE" id="PS50883"/>
    </source>
</evidence>
<dbReference type="Proteomes" id="UP000202259">
    <property type="component" value="Chromosome"/>
</dbReference>
<dbReference type="SUPFAM" id="SSF141868">
    <property type="entry name" value="EAL domain-like"/>
    <property type="match status" value="1"/>
</dbReference>
<feature type="domain" description="GGDEF" evidence="4">
    <location>
        <begin position="273"/>
        <end position="406"/>
    </location>
</feature>
<dbReference type="InterPro" id="IPR052155">
    <property type="entry name" value="Biofilm_reg_signaling"/>
</dbReference>
<evidence type="ECO:0000256" key="1">
    <source>
        <dbReference type="ARBA" id="ARBA00001946"/>
    </source>
</evidence>
<dbReference type="OrthoDB" id="6597954at2"/>
<dbReference type="Pfam" id="PF00990">
    <property type="entry name" value="GGDEF"/>
    <property type="match status" value="1"/>
</dbReference>
<dbReference type="InterPro" id="IPR035919">
    <property type="entry name" value="EAL_sf"/>
</dbReference>
<protein>
    <submittedName>
        <fullName evidence="5">Diguanylate phosphodiesterase</fullName>
    </submittedName>
</protein>
<keyword evidence="2" id="KW-0472">Membrane</keyword>
<dbReference type="PANTHER" id="PTHR44757:SF2">
    <property type="entry name" value="BIOFILM ARCHITECTURE MAINTENANCE PROTEIN MBAA"/>
    <property type="match status" value="1"/>
</dbReference>
<dbReference type="InterPro" id="IPR001633">
    <property type="entry name" value="EAL_dom"/>
</dbReference>
<dbReference type="Pfam" id="PF13185">
    <property type="entry name" value="GAF_2"/>
    <property type="match status" value="1"/>
</dbReference>
<dbReference type="SMART" id="SM00267">
    <property type="entry name" value="GGDEF"/>
    <property type="match status" value="1"/>
</dbReference>
<dbReference type="PIRSF" id="PIRSF005925">
    <property type="entry name" value="Dos"/>
    <property type="match status" value="1"/>
</dbReference>
<dbReference type="InterPro" id="IPR003018">
    <property type="entry name" value="GAF"/>
</dbReference>
<feature type="transmembrane region" description="Helical" evidence="2">
    <location>
        <begin position="41"/>
        <end position="59"/>
    </location>
</feature>
<keyword evidence="2" id="KW-1133">Transmembrane helix</keyword>
<proteinExistence type="predicted"/>
<reference evidence="5 6" key="1">
    <citation type="submission" date="2017-08" db="EMBL/GenBank/DDBJ databases">
        <title>Complete genome of Colwellia sp. NB097-1, a psychrophile bacterium ioslated from Bering Sea.</title>
        <authorList>
            <person name="Chen X."/>
        </authorList>
    </citation>
    <scope>NUCLEOTIDE SEQUENCE [LARGE SCALE GENOMIC DNA]</scope>
    <source>
        <strain evidence="5 6">NB097-1</strain>
    </source>
</reference>
<dbReference type="Gene3D" id="3.20.20.450">
    <property type="entry name" value="EAL domain"/>
    <property type="match status" value="1"/>
</dbReference>
<dbReference type="SMART" id="SM00065">
    <property type="entry name" value="GAF"/>
    <property type="match status" value="1"/>
</dbReference>
<dbReference type="InterPro" id="IPR012226">
    <property type="entry name" value="Diguanyl_cyclase/Pdiesterase"/>
</dbReference>
<keyword evidence="6" id="KW-1185">Reference proteome</keyword>
<dbReference type="InterPro" id="IPR043128">
    <property type="entry name" value="Rev_trsase/Diguanyl_cyclase"/>
</dbReference>
<dbReference type="SUPFAM" id="SSF55073">
    <property type="entry name" value="Nucleotide cyclase"/>
    <property type="match status" value="1"/>
</dbReference>
<dbReference type="PANTHER" id="PTHR44757">
    <property type="entry name" value="DIGUANYLATE CYCLASE DGCP"/>
    <property type="match status" value="1"/>
</dbReference>